<protein>
    <submittedName>
        <fullName evidence="3">Ribonuclease HI</fullName>
    </submittedName>
</protein>
<organism evidence="3 5">
    <name type="scientific">Candidatus Hakubella thermalkaliphila</name>
    <dbReference type="NCBI Taxonomy" id="2754717"/>
    <lineage>
        <taxon>Bacteria</taxon>
        <taxon>Bacillati</taxon>
        <taxon>Actinomycetota</taxon>
        <taxon>Actinomycetota incertae sedis</taxon>
        <taxon>Candidatus Hakubellales</taxon>
        <taxon>Candidatus Hakubellaceae</taxon>
        <taxon>Candidatus Hakubella</taxon>
    </lineage>
</organism>
<dbReference type="PANTHER" id="PTHR46387:SF2">
    <property type="entry name" value="RIBONUCLEASE HI"/>
    <property type="match status" value="1"/>
</dbReference>
<gene>
    <name evidence="2" type="ORF">HKBW3S25_00392</name>
    <name evidence="3" type="ORF">HKBW3S33_00906</name>
</gene>
<dbReference type="InterPro" id="IPR012337">
    <property type="entry name" value="RNaseH-like_sf"/>
</dbReference>
<evidence type="ECO:0000313" key="3">
    <source>
        <dbReference type="EMBL" id="GFP27493.1"/>
    </source>
</evidence>
<feature type="domain" description="RNase H type-1" evidence="1">
    <location>
        <begin position="1"/>
        <end position="132"/>
    </location>
</feature>
<dbReference type="EMBL" id="BLRY01000039">
    <property type="protein sequence ID" value="GFP27493.1"/>
    <property type="molecule type" value="Genomic_DNA"/>
</dbReference>
<dbReference type="Proteomes" id="UP000543224">
    <property type="component" value="Unassembled WGS sequence"/>
</dbReference>
<evidence type="ECO:0000259" key="1">
    <source>
        <dbReference type="PROSITE" id="PS50879"/>
    </source>
</evidence>
<dbReference type="Pfam" id="PF13456">
    <property type="entry name" value="RVT_3"/>
    <property type="match status" value="1"/>
</dbReference>
<dbReference type="GO" id="GO:0003676">
    <property type="term" value="F:nucleic acid binding"/>
    <property type="evidence" value="ECO:0007669"/>
    <property type="project" value="InterPro"/>
</dbReference>
<accession>A0A6V8P579</accession>
<dbReference type="SUPFAM" id="SSF53098">
    <property type="entry name" value="Ribonuclease H-like"/>
    <property type="match status" value="1"/>
</dbReference>
<evidence type="ECO:0000313" key="5">
    <source>
        <dbReference type="Proteomes" id="UP000591948"/>
    </source>
</evidence>
<dbReference type="PANTHER" id="PTHR46387">
    <property type="entry name" value="POLYNUCLEOTIDYL TRANSFERASE, RIBONUCLEASE H-LIKE SUPERFAMILY PROTEIN"/>
    <property type="match status" value="1"/>
</dbReference>
<dbReference type="InterPro" id="IPR036397">
    <property type="entry name" value="RNaseH_sf"/>
</dbReference>
<dbReference type="GO" id="GO:0004523">
    <property type="term" value="F:RNA-DNA hybrid ribonuclease activity"/>
    <property type="evidence" value="ECO:0007669"/>
    <property type="project" value="InterPro"/>
</dbReference>
<dbReference type="EMBL" id="BLRX01000027">
    <property type="protein sequence ID" value="GFP24954.1"/>
    <property type="molecule type" value="Genomic_DNA"/>
</dbReference>
<dbReference type="Proteomes" id="UP000591948">
    <property type="component" value="Unassembled WGS sequence"/>
</dbReference>
<proteinExistence type="predicted"/>
<dbReference type="RefSeq" id="WP_176233324.1">
    <property type="nucleotide sequence ID" value="NZ_BLRY01000039.1"/>
</dbReference>
<dbReference type="PROSITE" id="PS50879">
    <property type="entry name" value="RNASE_H_1"/>
    <property type="match status" value="1"/>
</dbReference>
<reference evidence="4 5" key="1">
    <citation type="journal article" date="2020" name="Front. Microbiol.">
        <title>Single-cell genomics of novel Actinobacteria with the Wood-Ljungdahl pathway discovered in a serpentinizing system.</title>
        <authorList>
            <person name="Merino N."/>
            <person name="Kawai M."/>
            <person name="Boyd E.S."/>
            <person name="Colman D.R."/>
            <person name="McGlynn S.E."/>
            <person name="Nealson K.H."/>
            <person name="Kurokawa K."/>
            <person name="Hongoh Y."/>
        </authorList>
    </citation>
    <scope>NUCLEOTIDE SEQUENCE [LARGE SCALE GENOMIC DNA]</scope>
    <source>
        <strain evidence="2 4">S25</strain>
        <strain evidence="3 5">S33</strain>
    </source>
</reference>
<evidence type="ECO:0000313" key="2">
    <source>
        <dbReference type="EMBL" id="GFP24954.1"/>
    </source>
</evidence>
<dbReference type="Gene3D" id="3.30.420.10">
    <property type="entry name" value="Ribonuclease H-like superfamily/Ribonuclease H"/>
    <property type="match status" value="1"/>
</dbReference>
<evidence type="ECO:0000313" key="4">
    <source>
        <dbReference type="Proteomes" id="UP000543224"/>
    </source>
</evidence>
<sequence length="137" mass="15540">MAKRVVIYLDGGARGNPGPAGTGYLIFDEEGRLLAKEGRYIGFTTNNVAEYTALVQALDRARGFEAQEIAIRSDSELVVRQLNRSYKVRDKKLKPLHERVRILLYPYRKVEIEHIPRGENREADELVNQAIDEALQG</sequence>
<dbReference type="CDD" id="cd09279">
    <property type="entry name" value="RNase_HI_like"/>
    <property type="match status" value="1"/>
</dbReference>
<keyword evidence="5" id="KW-1185">Reference proteome</keyword>
<name>A0A6V8P579_9ACTN</name>
<dbReference type="InterPro" id="IPR002156">
    <property type="entry name" value="RNaseH_domain"/>
</dbReference>
<dbReference type="AlphaFoldDB" id="A0A6V8P579"/>
<comment type="caution">
    <text evidence="3">The sequence shown here is derived from an EMBL/GenBank/DDBJ whole genome shotgun (WGS) entry which is preliminary data.</text>
</comment>